<dbReference type="AlphaFoldDB" id="A0A0E9S3W9"/>
<organism evidence="1">
    <name type="scientific">Anguilla anguilla</name>
    <name type="common">European freshwater eel</name>
    <name type="synonym">Muraena anguilla</name>
    <dbReference type="NCBI Taxonomy" id="7936"/>
    <lineage>
        <taxon>Eukaryota</taxon>
        <taxon>Metazoa</taxon>
        <taxon>Chordata</taxon>
        <taxon>Craniata</taxon>
        <taxon>Vertebrata</taxon>
        <taxon>Euteleostomi</taxon>
        <taxon>Actinopterygii</taxon>
        <taxon>Neopterygii</taxon>
        <taxon>Teleostei</taxon>
        <taxon>Anguilliformes</taxon>
        <taxon>Anguillidae</taxon>
        <taxon>Anguilla</taxon>
    </lineage>
</organism>
<dbReference type="EMBL" id="GBXM01072601">
    <property type="protein sequence ID" value="JAH35976.1"/>
    <property type="molecule type" value="Transcribed_RNA"/>
</dbReference>
<sequence length="22" mass="2626">MLQALFFLDFQSKSQKSFTVFI</sequence>
<reference evidence="1" key="2">
    <citation type="journal article" date="2015" name="Fish Shellfish Immunol.">
        <title>Early steps in the European eel (Anguilla anguilla)-Vibrio vulnificus interaction in the gills: Role of the RtxA13 toxin.</title>
        <authorList>
            <person name="Callol A."/>
            <person name="Pajuelo D."/>
            <person name="Ebbesson L."/>
            <person name="Teles M."/>
            <person name="MacKenzie S."/>
            <person name="Amaro C."/>
        </authorList>
    </citation>
    <scope>NUCLEOTIDE SEQUENCE</scope>
</reference>
<name>A0A0E9S3W9_ANGAN</name>
<proteinExistence type="predicted"/>
<protein>
    <submittedName>
        <fullName evidence="1">Uncharacterized protein</fullName>
    </submittedName>
</protein>
<accession>A0A0E9S3W9</accession>
<evidence type="ECO:0000313" key="1">
    <source>
        <dbReference type="EMBL" id="JAH35976.1"/>
    </source>
</evidence>
<reference evidence="1" key="1">
    <citation type="submission" date="2014-11" db="EMBL/GenBank/DDBJ databases">
        <authorList>
            <person name="Amaro Gonzalez C."/>
        </authorList>
    </citation>
    <scope>NUCLEOTIDE SEQUENCE</scope>
</reference>